<dbReference type="PANTHER" id="PTHR33558:SF1">
    <property type="entry name" value="GLUTAREDOXIN-LIKE PROTEIN C5ORF63 HOMOLOG"/>
    <property type="match status" value="1"/>
</dbReference>
<keyword evidence="2" id="KW-1185">Reference proteome</keyword>
<dbReference type="PANTHER" id="PTHR33558">
    <property type="entry name" value="GLUTAREDOXIN-LIKE PROTEIN C5ORF63 HOMOLOG"/>
    <property type="match status" value="1"/>
</dbReference>
<dbReference type="InterPro" id="IPR008554">
    <property type="entry name" value="Glutaredoxin-like"/>
</dbReference>
<dbReference type="SUPFAM" id="SSF52833">
    <property type="entry name" value="Thioredoxin-like"/>
    <property type="match status" value="1"/>
</dbReference>
<sequence length="78" mass="8594">MSGLDAKLVLYSRTGCHLCEDAEANLETLGQPFEHIDISGDAELERLYGWDVPVLTRGGVVIAKGVLGRERLRRALEL</sequence>
<dbReference type="RefSeq" id="WP_260561574.1">
    <property type="nucleotide sequence ID" value="NZ_BAABEC010000163.1"/>
</dbReference>
<evidence type="ECO:0000313" key="1">
    <source>
        <dbReference type="EMBL" id="UWX65319.1"/>
    </source>
</evidence>
<dbReference type="Pfam" id="PF05768">
    <property type="entry name" value="Glrx-like"/>
    <property type="match status" value="1"/>
</dbReference>
<dbReference type="InterPro" id="IPR052565">
    <property type="entry name" value="Glutaredoxin-like_YDR286C"/>
</dbReference>
<gene>
    <name evidence="1" type="ORF">N0D28_06610</name>
</gene>
<dbReference type="Proteomes" id="UP001060261">
    <property type="component" value="Chromosome"/>
</dbReference>
<proteinExistence type="predicted"/>
<name>A0ABY5YM36_9DEIO</name>
<protein>
    <submittedName>
        <fullName evidence="1">Glutaredoxin family protein</fullName>
    </submittedName>
</protein>
<organism evidence="1 2">
    <name type="scientific">Deinococcus rubellus</name>
    <dbReference type="NCBI Taxonomy" id="1889240"/>
    <lineage>
        <taxon>Bacteria</taxon>
        <taxon>Thermotogati</taxon>
        <taxon>Deinococcota</taxon>
        <taxon>Deinococci</taxon>
        <taxon>Deinococcales</taxon>
        <taxon>Deinococcaceae</taxon>
        <taxon>Deinococcus</taxon>
    </lineage>
</organism>
<dbReference type="EMBL" id="CP104213">
    <property type="protein sequence ID" value="UWX65319.1"/>
    <property type="molecule type" value="Genomic_DNA"/>
</dbReference>
<reference evidence="1" key="1">
    <citation type="submission" date="2022-09" db="EMBL/GenBank/DDBJ databases">
        <title>genome sequence of Deinococcus rubellus.</title>
        <authorList>
            <person name="Srinivasan S."/>
        </authorList>
    </citation>
    <scope>NUCLEOTIDE SEQUENCE</scope>
    <source>
        <strain evidence="1">Ant6</strain>
    </source>
</reference>
<dbReference type="Gene3D" id="3.40.30.10">
    <property type="entry name" value="Glutaredoxin"/>
    <property type="match status" value="1"/>
</dbReference>
<dbReference type="InterPro" id="IPR036249">
    <property type="entry name" value="Thioredoxin-like_sf"/>
</dbReference>
<accession>A0ABY5YM36</accession>
<evidence type="ECO:0000313" key="2">
    <source>
        <dbReference type="Proteomes" id="UP001060261"/>
    </source>
</evidence>